<feature type="compositionally biased region" description="Basic and acidic residues" evidence="1">
    <location>
        <begin position="94"/>
        <end position="111"/>
    </location>
</feature>
<dbReference type="CTD" id="9521"/>
<feature type="region of interest" description="Disordered" evidence="1">
    <location>
        <begin position="128"/>
        <end position="164"/>
    </location>
</feature>
<dbReference type="PANTHER" id="PTHR44490">
    <property type="entry name" value="EUKARYOTIC TRANSLATION ELONGATION FACTOR 1 EPSILON-1"/>
    <property type="match status" value="1"/>
</dbReference>
<name>A0A3P9PVU7_POERE</name>
<evidence type="ECO:0000256" key="1">
    <source>
        <dbReference type="SAM" id="MobiDB-lite"/>
    </source>
</evidence>
<dbReference type="GO" id="GO:0043517">
    <property type="term" value="P:positive regulation of DNA damage response, signal transduction by p53 class mediator"/>
    <property type="evidence" value="ECO:0007669"/>
    <property type="project" value="InterPro"/>
</dbReference>
<proteinExistence type="predicted"/>
<dbReference type="OrthoDB" id="19141at2759"/>
<keyword evidence="3" id="KW-1185">Reference proteome</keyword>
<dbReference type="Gene3D" id="1.20.1050.10">
    <property type="match status" value="1"/>
</dbReference>
<dbReference type="GeneID" id="103482503"/>
<protein>
    <submittedName>
        <fullName evidence="2">Eukaryotic translation elongation factor 1 epsilon 1</fullName>
    </submittedName>
</protein>
<dbReference type="AlphaFoldDB" id="A0A3P9PVU7"/>
<evidence type="ECO:0000313" key="3">
    <source>
        <dbReference type="Proteomes" id="UP000242638"/>
    </source>
</evidence>
<dbReference type="Gene3D" id="3.40.30.90">
    <property type="match status" value="1"/>
</dbReference>
<dbReference type="PANTHER" id="PTHR44490:SF1">
    <property type="entry name" value="EUKARYOTIC TRANSLATION ELONGATION FACTOR 1 EPSILON-1"/>
    <property type="match status" value="1"/>
</dbReference>
<dbReference type="GeneTree" id="ENSGT00390000003564"/>
<accession>A0A3P9PVU7</accession>
<reference evidence="2" key="3">
    <citation type="submission" date="2025-09" db="UniProtKB">
        <authorList>
            <consortium name="Ensembl"/>
        </authorList>
    </citation>
    <scope>IDENTIFICATION</scope>
    <source>
        <strain evidence="2">Guanapo</strain>
    </source>
</reference>
<evidence type="ECO:0000313" key="2">
    <source>
        <dbReference type="Ensembl" id="ENSPREP00000025738.1"/>
    </source>
</evidence>
<dbReference type="InterPro" id="IPR042450">
    <property type="entry name" value="EEF1E1"/>
</dbReference>
<dbReference type="Proteomes" id="UP000242638">
    <property type="component" value="Unassembled WGS sequence"/>
</dbReference>
<dbReference type="Bgee" id="ENSPREG00000017376">
    <property type="expression patterns" value="Expressed in head and 1 other cell type or tissue"/>
</dbReference>
<dbReference type="GO" id="GO:0005737">
    <property type="term" value="C:cytoplasm"/>
    <property type="evidence" value="ECO:0007669"/>
    <property type="project" value="TreeGrafter"/>
</dbReference>
<reference evidence="3" key="1">
    <citation type="submission" date="2013-11" db="EMBL/GenBank/DDBJ databases">
        <title>The genomic landscape of the Guanapo guppy.</title>
        <authorList>
            <person name="Kuenstner A."/>
            <person name="Dreyer C."/>
        </authorList>
    </citation>
    <scope>NUCLEOTIDE SEQUENCE</scope>
    <source>
        <strain evidence="3">Guanapo</strain>
    </source>
</reference>
<dbReference type="Ensembl" id="ENSPRET00000025994.1">
    <property type="protein sequence ID" value="ENSPREP00000025738.1"/>
    <property type="gene ID" value="ENSPREG00000017376.1"/>
</dbReference>
<dbReference type="GO" id="GO:0017101">
    <property type="term" value="C:aminoacyl-tRNA synthetase multienzyme complex"/>
    <property type="evidence" value="ECO:0007669"/>
    <property type="project" value="InterPro"/>
</dbReference>
<organism evidence="2 3">
    <name type="scientific">Poecilia reticulata</name>
    <name type="common">Guppy</name>
    <name type="synonym">Acanthophacelus reticulatus</name>
    <dbReference type="NCBI Taxonomy" id="8081"/>
    <lineage>
        <taxon>Eukaryota</taxon>
        <taxon>Metazoa</taxon>
        <taxon>Chordata</taxon>
        <taxon>Craniata</taxon>
        <taxon>Vertebrata</taxon>
        <taxon>Euteleostomi</taxon>
        <taxon>Actinopterygii</taxon>
        <taxon>Neopterygii</taxon>
        <taxon>Teleostei</taxon>
        <taxon>Neoteleostei</taxon>
        <taxon>Acanthomorphata</taxon>
        <taxon>Ovalentaria</taxon>
        <taxon>Atherinomorphae</taxon>
        <taxon>Cyprinodontiformes</taxon>
        <taxon>Poeciliidae</taxon>
        <taxon>Poeciliinae</taxon>
        <taxon>Poecilia</taxon>
    </lineage>
</organism>
<dbReference type="RefSeq" id="XP_008436914.1">
    <property type="nucleotide sequence ID" value="XM_008438692.2"/>
</dbReference>
<dbReference type="GO" id="GO:0005634">
    <property type="term" value="C:nucleus"/>
    <property type="evidence" value="ECO:0007669"/>
    <property type="project" value="TreeGrafter"/>
</dbReference>
<feature type="region of interest" description="Disordered" evidence="1">
    <location>
        <begin position="94"/>
        <end position="113"/>
    </location>
</feature>
<sequence>MALRELASLEKYLGLKKPNKYSTQGDKKVPVLQNNDADPLVGLVTIACHLVKEAKRPELLGDGAEGRAVVQQWLEYRVTKLDSHTEDTKSILKATAEKRTKRPSEFEKAPLDSRPFCRGANKQLVLLGHLRSVSSHDERRRRPSGPKPLHARQSLPGREPVDLS</sequence>
<reference evidence="2" key="2">
    <citation type="submission" date="2025-08" db="UniProtKB">
        <authorList>
            <consortium name="Ensembl"/>
        </authorList>
    </citation>
    <scope>IDENTIFICATION</scope>
    <source>
        <strain evidence="2">Guanapo</strain>
    </source>
</reference>